<dbReference type="InterPro" id="IPR000528">
    <property type="entry name" value="Plant_nsLTP"/>
</dbReference>
<comment type="caution">
    <text evidence="13">The sequence shown here is derived from an EMBL/GenBank/DDBJ whole genome shotgun (WGS) entry which is preliminary data.</text>
</comment>
<dbReference type="PANTHER" id="PTHR33044">
    <property type="entry name" value="BIFUNCTIONAL INHIBITOR/LIPID-TRANSFER PROTEIN/SEED STORAGE 2S ALBUMIN SUPERFAMILY PROTEIN-RELATED"/>
    <property type="match status" value="1"/>
</dbReference>
<evidence type="ECO:0000256" key="7">
    <source>
        <dbReference type="ARBA" id="ARBA00023180"/>
    </source>
</evidence>
<feature type="transmembrane region" description="Helical" evidence="10">
    <location>
        <begin position="185"/>
        <end position="207"/>
    </location>
</feature>
<keyword evidence="5 11" id="KW-0732">Signal</keyword>
<evidence type="ECO:0000313" key="14">
    <source>
        <dbReference type="Proteomes" id="UP001174677"/>
    </source>
</evidence>
<keyword evidence="10" id="KW-0472">Membrane</keyword>
<keyword evidence="4" id="KW-0336">GPI-anchor</keyword>
<dbReference type="CDD" id="cd00010">
    <property type="entry name" value="AAI_LTSS"/>
    <property type="match status" value="1"/>
</dbReference>
<comment type="similarity">
    <text evidence="2">Belongs to the plant LTP family.</text>
</comment>
<sequence length="208" mass="21484">MRFLLLISILATMAVLANSSRYIPHYMAKAPSPWLSLPPAESPLSPSPSSGSPAPSMDDDCTSVLYDMVDCIPYLSVGTNEQLDPSCCDGFKTVVAINIKCICEGLKNSAQLGIVLNMTRATLLPSACGVAVPPISNCHISLPPSGEAPVGPPDSSSPELPPSGGAPTSPTGEMVPAPGSSKGEAYPISMSFLVLMSLLLVSISVILV</sequence>
<keyword evidence="6" id="KW-1015">Disulfide bond</keyword>
<evidence type="ECO:0000256" key="5">
    <source>
        <dbReference type="ARBA" id="ARBA00022729"/>
    </source>
</evidence>
<dbReference type="InterPro" id="IPR036312">
    <property type="entry name" value="Bifun_inhib/LTP/seed_sf"/>
</dbReference>
<gene>
    <name evidence="13" type="ORF">P3X46_028676</name>
</gene>
<organism evidence="13 14">
    <name type="scientific">Hevea brasiliensis</name>
    <name type="common">Para rubber tree</name>
    <name type="synonym">Siphonia brasiliensis</name>
    <dbReference type="NCBI Taxonomy" id="3981"/>
    <lineage>
        <taxon>Eukaryota</taxon>
        <taxon>Viridiplantae</taxon>
        <taxon>Streptophyta</taxon>
        <taxon>Embryophyta</taxon>
        <taxon>Tracheophyta</taxon>
        <taxon>Spermatophyta</taxon>
        <taxon>Magnoliopsida</taxon>
        <taxon>eudicotyledons</taxon>
        <taxon>Gunneridae</taxon>
        <taxon>Pentapetalae</taxon>
        <taxon>rosids</taxon>
        <taxon>fabids</taxon>
        <taxon>Malpighiales</taxon>
        <taxon>Euphorbiaceae</taxon>
        <taxon>Crotonoideae</taxon>
        <taxon>Micrandreae</taxon>
        <taxon>Hevea</taxon>
    </lineage>
</organism>
<dbReference type="SMART" id="SM00499">
    <property type="entry name" value="AAI"/>
    <property type="match status" value="1"/>
</dbReference>
<dbReference type="Pfam" id="PF14368">
    <property type="entry name" value="LTP_2"/>
    <property type="match status" value="1"/>
</dbReference>
<evidence type="ECO:0000259" key="12">
    <source>
        <dbReference type="SMART" id="SM00499"/>
    </source>
</evidence>
<evidence type="ECO:0000256" key="8">
    <source>
        <dbReference type="ARBA" id="ARBA00023288"/>
    </source>
</evidence>
<evidence type="ECO:0000256" key="10">
    <source>
        <dbReference type="SAM" id="Phobius"/>
    </source>
</evidence>
<reference evidence="13" key="1">
    <citation type="journal article" date="2023" name="Plant Biotechnol. J.">
        <title>Chromosome-level wild Hevea brasiliensis genome provides new tools for genomic-assisted breeding and valuable loci to elevate rubber yield.</title>
        <authorList>
            <person name="Cheng H."/>
            <person name="Song X."/>
            <person name="Hu Y."/>
            <person name="Wu T."/>
            <person name="Yang Q."/>
            <person name="An Z."/>
            <person name="Feng S."/>
            <person name="Deng Z."/>
            <person name="Wu W."/>
            <person name="Zeng X."/>
            <person name="Tu M."/>
            <person name="Wang X."/>
            <person name="Huang H."/>
        </authorList>
    </citation>
    <scope>NUCLEOTIDE SEQUENCE</scope>
    <source>
        <strain evidence="13">MT/VB/25A 57/8</strain>
    </source>
</reference>
<feature type="region of interest" description="Disordered" evidence="9">
    <location>
        <begin position="143"/>
        <end position="180"/>
    </location>
</feature>
<evidence type="ECO:0000256" key="9">
    <source>
        <dbReference type="SAM" id="MobiDB-lite"/>
    </source>
</evidence>
<name>A0ABQ9KRI8_HEVBR</name>
<evidence type="ECO:0000256" key="6">
    <source>
        <dbReference type="ARBA" id="ARBA00023157"/>
    </source>
</evidence>
<keyword evidence="3" id="KW-1003">Cell membrane</keyword>
<evidence type="ECO:0000256" key="1">
    <source>
        <dbReference type="ARBA" id="ARBA00004609"/>
    </source>
</evidence>
<dbReference type="EMBL" id="JARPOI010000016">
    <property type="protein sequence ID" value="KAJ9146406.1"/>
    <property type="molecule type" value="Genomic_DNA"/>
</dbReference>
<evidence type="ECO:0000256" key="2">
    <source>
        <dbReference type="ARBA" id="ARBA00009748"/>
    </source>
</evidence>
<evidence type="ECO:0000313" key="13">
    <source>
        <dbReference type="EMBL" id="KAJ9146406.1"/>
    </source>
</evidence>
<keyword evidence="14" id="KW-1185">Reference proteome</keyword>
<dbReference type="InterPro" id="IPR016140">
    <property type="entry name" value="Bifunc_inhib/LTP/seed_store"/>
</dbReference>
<dbReference type="Gene3D" id="1.10.110.10">
    <property type="entry name" value="Plant lipid-transfer and hydrophobic proteins"/>
    <property type="match status" value="1"/>
</dbReference>
<evidence type="ECO:0000256" key="3">
    <source>
        <dbReference type="ARBA" id="ARBA00022475"/>
    </source>
</evidence>
<protein>
    <recommendedName>
        <fullName evidence="12">Bifunctional inhibitor/plant lipid transfer protein/seed storage helical domain-containing protein</fullName>
    </recommendedName>
</protein>
<dbReference type="Proteomes" id="UP001174677">
    <property type="component" value="Chromosome 16"/>
</dbReference>
<dbReference type="PRINTS" id="PR00382">
    <property type="entry name" value="LIPIDTRNSFER"/>
</dbReference>
<accession>A0ABQ9KRI8</accession>
<dbReference type="SUPFAM" id="SSF47699">
    <property type="entry name" value="Bifunctional inhibitor/lipid-transfer protein/seed storage 2S albumin"/>
    <property type="match status" value="1"/>
</dbReference>
<feature type="chain" id="PRO_5046931092" description="Bifunctional inhibitor/plant lipid transfer protein/seed storage helical domain-containing protein" evidence="11">
    <location>
        <begin position="20"/>
        <end position="208"/>
    </location>
</feature>
<keyword evidence="10" id="KW-0812">Transmembrane</keyword>
<keyword evidence="8" id="KW-0449">Lipoprotein</keyword>
<dbReference type="InterPro" id="IPR043325">
    <property type="entry name" value="LTSS"/>
</dbReference>
<keyword evidence="10" id="KW-1133">Transmembrane helix</keyword>
<feature type="compositionally biased region" description="Low complexity" evidence="9">
    <location>
        <begin position="153"/>
        <end position="172"/>
    </location>
</feature>
<feature type="signal peptide" evidence="11">
    <location>
        <begin position="1"/>
        <end position="19"/>
    </location>
</feature>
<comment type="subcellular location">
    <subcellularLocation>
        <location evidence="1">Cell membrane</location>
        <topology evidence="1">Lipid-anchor</topology>
        <topology evidence="1">GPI-anchor</topology>
    </subcellularLocation>
</comment>
<feature type="domain" description="Bifunctional inhibitor/plant lipid transfer protein/seed storage helical" evidence="12">
    <location>
        <begin position="61"/>
        <end position="138"/>
    </location>
</feature>
<keyword evidence="7" id="KW-0325">Glycoprotein</keyword>
<evidence type="ECO:0000256" key="11">
    <source>
        <dbReference type="SAM" id="SignalP"/>
    </source>
</evidence>
<evidence type="ECO:0000256" key="4">
    <source>
        <dbReference type="ARBA" id="ARBA00022622"/>
    </source>
</evidence>
<proteinExistence type="inferred from homology"/>